<protein>
    <recommendedName>
        <fullName evidence="7">Rho GTPase-activating protein 12</fullName>
    </recommendedName>
</protein>
<feature type="domain" description="WW" evidence="3">
    <location>
        <begin position="245"/>
        <end position="272"/>
    </location>
</feature>
<dbReference type="EMBL" id="DS985243">
    <property type="protein sequence ID" value="EDV27263.1"/>
    <property type="molecule type" value="Genomic_DNA"/>
</dbReference>
<dbReference type="InterPro" id="IPR036028">
    <property type="entry name" value="SH3-like_dom_sf"/>
</dbReference>
<dbReference type="FunCoup" id="B3RQK6">
    <property type="interactions" value="224"/>
</dbReference>
<dbReference type="PhylomeDB" id="B3RQK6"/>
<dbReference type="SUPFAM" id="SSF48350">
    <property type="entry name" value="GTPase activation domain, GAP"/>
    <property type="match status" value="1"/>
</dbReference>
<dbReference type="KEGG" id="tad:TRIADDRAFT_55023"/>
<dbReference type="PANTHER" id="PTHR23176:SF129">
    <property type="entry name" value="RHO GTPASE ACTIVATING PROTEIN AT 16F, ISOFORM E-RELATED"/>
    <property type="match status" value="1"/>
</dbReference>
<dbReference type="HOGENOM" id="CLU_458803_0_0_1"/>
<feature type="region of interest" description="Disordered" evidence="2">
    <location>
        <begin position="148"/>
        <end position="241"/>
    </location>
</feature>
<dbReference type="InterPro" id="IPR000198">
    <property type="entry name" value="RhoGAP_dom"/>
</dbReference>
<dbReference type="eggNOG" id="KOG1450">
    <property type="taxonomic scope" value="Eukaryota"/>
</dbReference>
<dbReference type="SMART" id="SM00324">
    <property type="entry name" value="RhoGAP"/>
    <property type="match status" value="1"/>
</dbReference>
<dbReference type="SUPFAM" id="SSF50729">
    <property type="entry name" value="PH domain-like"/>
    <property type="match status" value="1"/>
</dbReference>
<evidence type="ECO:0000313" key="6">
    <source>
        <dbReference type="Proteomes" id="UP000009022"/>
    </source>
</evidence>
<dbReference type="GO" id="GO:0005096">
    <property type="term" value="F:GTPase activator activity"/>
    <property type="evidence" value="ECO:0000318"/>
    <property type="project" value="GO_Central"/>
</dbReference>
<proteinExistence type="predicted"/>
<dbReference type="InterPro" id="IPR036020">
    <property type="entry name" value="WW_dom_sf"/>
</dbReference>
<accession>B3RQK6</accession>
<dbReference type="SUPFAM" id="SSF51045">
    <property type="entry name" value="WW domain"/>
    <property type="match status" value="1"/>
</dbReference>
<dbReference type="SUPFAM" id="SSF50044">
    <property type="entry name" value="SH3-domain"/>
    <property type="match status" value="1"/>
</dbReference>
<evidence type="ECO:0000256" key="1">
    <source>
        <dbReference type="ARBA" id="ARBA00022468"/>
    </source>
</evidence>
<dbReference type="GO" id="GO:0007264">
    <property type="term" value="P:small GTPase-mediated signal transduction"/>
    <property type="evidence" value="ECO:0000318"/>
    <property type="project" value="GO_Central"/>
</dbReference>
<dbReference type="GO" id="GO:0005737">
    <property type="term" value="C:cytoplasm"/>
    <property type="evidence" value="ECO:0000318"/>
    <property type="project" value="GO_Central"/>
</dbReference>
<dbReference type="Gene3D" id="2.20.70.10">
    <property type="match status" value="1"/>
</dbReference>
<keyword evidence="6" id="KW-1185">Reference proteome</keyword>
<dbReference type="InParanoid" id="B3RQK6"/>
<feature type="compositionally biased region" description="Basic and acidic residues" evidence="2">
    <location>
        <begin position="186"/>
        <end position="241"/>
    </location>
</feature>
<name>B3RQK6_TRIAD</name>
<evidence type="ECO:0000259" key="4">
    <source>
        <dbReference type="PROSITE" id="PS50238"/>
    </source>
</evidence>
<feature type="compositionally biased region" description="Basic and acidic residues" evidence="2">
    <location>
        <begin position="148"/>
        <end position="158"/>
    </location>
</feature>
<dbReference type="InterPro" id="IPR008936">
    <property type="entry name" value="Rho_GTPase_activation_prot"/>
</dbReference>
<keyword evidence="1" id="KW-0343">GTPase activation</keyword>
<dbReference type="STRING" id="10228.B3RQK6"/>
<dbReference type="CTD" id="6752472"/>
<dbReference type="PROSITE" id="PS50238">
    <property type="entry name" value="RHOGAP"/>
    <property type="match status" value="1"/>
</dbReference>
<dbReference type="InterPro" id="IPR001202">
    <property type="entry name" value="WW_dom"/>
</dbReference>
<dbReference type="InterPro" id="IPR050729">
    <property type="entry name" value="Rho-GAP"/>
</dbReference>
<sequence length="595" mass="69158">MSNISLVRVIKPIIYTNDDGTIISAQVNSIYKLIKKANDEWWYVESKDGGYFYLPTDRIEEFRAGIESDRPKKNSTDDASKEQRITNTDYDEDVESFDEKIPRTYSGSQKKRPNWHKNEAEVNPQVNRGRKTNDDMLIENRFRSKDYHQLRSLHDDSARANSMRIPKASNARSLSPAMEGRNTRSKNIDQSDRHENMPSAVDYEHITDFKSLAEEAKEETGRRDKREVTDARNTKERRDNSADEWYGCRDNQDRTYYYNSDRSQSKWDLPDIRLLQGERVMVAPISKEEPDDIVENFEEDEIYQTSADTLALANSGIVTRKKLLDVGKVRVKKMSWIPLYVELRGFYLVFYKDVKLAKKVMSAFLDKQESKCDIRGAGILLDCSFSKKKNVMLIACQSGLVFMLHFDRRGEKAEWFQKLDEHIRKYSRGHRTDPVEYIDGDGLNEVAEIYNESEQSFERLRMMLKRLLARRPPVDVLKQKGILREQIFGCPLDSLCEREQGSVPLFVQLCLSQIEKYGLDNEGLYRVGGNMALVNKIKYMVDQELKLDLEDDLWKDVPVLTSAIKLYFRELPESLLSKSLFDDFIIALSIIAICF</sequence>
<dbReference type="RefSeq" id="XP_002111259.1">
    <property type="nucleotide sequence ID" value="XM_002111223.1"/>
</dbReference>
<dbReference type="Proteomes" id="UP000009022">
    <property type="component" value="Unassembled WGS sequence"/>
</dbReference>
<evidence type="ECO:0008006" key="7">
    <source>
        <dbReference type="Google" id="ProtNLM"/>
    </source>
</evidence>
<feature type="compositionally biased region" description="Basic and acidic residues" evidence="2">
    <location>
        <begin position="65"/>
        <end position="84"/>
    </location>
</feature>
<dbReference type="GeneID" id="6752472"/>
<dbReference type="Gene3D" id="1.10.555.10">
    <property type="entry name" value="Rho GTPase activation protein"/>
    <property type="match status" value="1"/>
</dbReference>
<dbReference type="OrthoDB" id="79452at2759"/>
<reference evidence="5 6" key="1">
    <citation type="journal article" date="2008" name="Nature">
        <title>The Trichoplax genome and the nature of placozoans.</title>
        <authorList>
            <person name="Srivastava M."/>
            <person name="Begovic E."/>
            <person name="Chapman J."/>
            <person name="Putnam N.H."/>
            <person name="Hellsten U."/>
            <person name="Kawashima T."/>
            <person name="Kuo A."/>
            <person name="Mitros T."/>
            <person name="Salamov A."/>
            <person name="Carpenter M.L."/>
            <person name="Signorovitch A.Y."/>
            <person name="Moreno M.A."/>
            <person name="Kamm K."/>
            <person name="Grimwood J."/>
            <person name="Schmutz J."/>
            <person name="Shapiro H."/>
            <person name="Grigoriev I.V."/>
            <person name="Buss L.W."/>
            <person name="Schierwater B."/>
            <person name="Dellaporta S.L."/>
            <person name="Rokhsar D.S."/>
        </authorList>
    </citation>
    <scope>NUCLEOTIDE SEQUENCE [LARGE SCALE GENOMIC DNA]</scope>
    <source>
        <strain evidence="5 6">Grell-BS-1999</strain>
    </source>
</reference>
<gene>
    <name evidence="5" type="ORF">TRIADDRAFT_55023</name>
</gene>
<dbReference type="InterPro" id="IPR011993">
    <property type="entry name" value="PH-like_dom_sf"/>
</dbReference>
<dbReference type="GO" id="GO:0005886">
    <property type="term" value="C:plasma membrane"/>
    <property type="evidence" value="ECO:0000318"/>
    <property type="project" value="GO_Central"/>
</dbReference>
<feature type="region of interest" description="Disordered" evidence="2">
    <location>
        <begin position="65"/>
        <end position="135"/>
    </location>
</feature>
<dbReference type="Gene3D" id="2.30.29.30">
    <property type="entry name" value="Pleckstrin-homology domain (PH domain)/Phosphotyrosine-binding domain (PTB)"/>
    <property type="match status" value="1"/>
</dbReference>
<evidence type="ECO:0000259" key="3">
    <source>
        <dbReference type="PROSITE" id="PS50020"/>
    </source>
</evidence>
<dbReference type="AlphaFoldDB" id="B3RQK6"/>
<dbReference type="PANTHER" id="PTHR23176">
    <property type="entry name" value="RHO/RAC/CDC GTPASE-ACTIVATING PROTEIN"/>
    <property type="match status" value="1"/>
</dbReference>
<evidence type="ECO:0000313" key="5">
    <source>
        <dbReference type="EMBL" id="EDV27263.1"/>
    </source>
</evidence>
<dbReference type="Pfam" id="PF00620">
    <property type="entry name" value="RhoGAP"/>
    <property type="match status" value="1"/>
</dbReference>
<feature type="domain" description="Rho-GAP" evidence="4">
    <location>
        <begin position="490"/>
        <end position="595"/>
    </location>
</feature>
<dbReference type="PROSITE" id="PS50020">
    <property type="entry name" value="WW_DOMAIN_2"/>
    <property type="match status" value="1"/>
</dbReference>
<evidence type="ECO:0000256" key="2">
    <source>
        <dbReference type="SAM" id="MobiDB-lite"/>
    </source>
</evidence>
<organism evidence="5 6">
    <name type="scientific">Trichoplax adhaerens</name>
    <name type="common">Trichoplax reptans</name>
    <dbReference type="NCBI Taxonomy" id="10228"/>
    <lineage>
        <taxon>Eukaryota</taxon>
        <taxon>Metazoa</taxon>
        <taxon>Placozoa</taxon>
        <taxon>Uniplacotomia</taxon>
        <taxon>Trichoplacea</taxon>
        <taxon>Trichoplacidae</taxon>
        <taxon>Trichoplax</taxon>
    </lineage>
</organism>